<name>A0AAV0J8M3_9ROSI</name>
<gene>
    <name evidence="1" type="ORF">LITE_LOCUS12845</name>
</gene>
<evidence type="ECO:0000313" key="1">
    <source>
        <dbReference type="EMBL" id="CAI0405345.1"/>
    </source>
</evidence>
<dbReference type="EMBL" id="CAMGYJ010000004">
    <property type="protein sequence ID" value="CAI0405345.1"/>
    <property type="molecule type" value="Genomic_DNA"/>
</dbReference>
<comment type="caution">
    <text evidence="1">The sequence shown here is derived from an EMBL/GenBank/DDBJ whole genome shotgun (WGS) entry which is preliminary data.</text>
</comment>
<evidence type="ECO:0000313" key="2">
    <source>
        <dbReference type="Proteomes" id="UP001154282"/>
    </source>
</evidence>
<proteinExistence type="predicted"/>
<dbReference type="Proteomes" id="UP001154282">
    <property type="component" value="Unassembled WGS sequence"/>
</dbReference>
<sequence length="23" mass="2574">MPLRDMEFTGCTGCTAFLYRGGF</sequence>
<protein>
    <submittedName>
        <fullName evidence="1">Uncharacterized protein</fullName>
    </submittedName>
</protein>
<organism evidence="1 2">
    <name type="scientific">Linum tenue</name>
    <dbReference type="NCBI Taxonomy" id="586396"/>
    <lineage>
        <taxon>Eukaryota</taxon>
        <taxon>Viridiplantae</taxon>
        <taxon>Streptophyta</taxon>
        <taxon>Embryophyta</taxon>
        <taxon>Tracheophyta</taxon>
        <taxon>Spermatophyta</taxon>
        <taxon>Magnoliopsida</taxon>
        <taxon>eudicotyledons</taxon>
        <taxon>Gunneridae</taxon>
        <taxon>Pentapetalae</taxon>
        <taxon>rosids</taxon>
        <taxon>fabids</taxon>
        <taxon>Malpighiales</taxon>
        <taxon>Linaceae</taxon>
        <taxon>Linum</taxon>
    </lineage>
</organism>
<accession>A0AAV0J8M3</accession>
<dbReference type="AlphaFoldDB" id="A0AAV0J8M3"/>
<keyword evidence="2" id="KW-1185">Reference proteome</keyword>
<reference evidence="1" key="1">
    <citation type="submission" date="2022-08" db="EMBL/GenBank/DDBJ databases">
        <authorList>
            <person name="Gutierrez-Valencia J."/>
        </authorList>
    </citation>
    <scope>NUCLEOTIDE SEQUENCE</scope>
</reference>